<organism evidence="4 5">
    <name type="scientific">Bacillus cereus (strain VD014)</name>
    <dbReference type="NCBI Taxonomy" id="1053223"/>
    <lineage>
        <taxon>Bacteria</taxon>
        <taxon>Bacillati</taxon>
        <taxon>Bacillota</taxon>
        <taxon>Bacilli</taxon>
        <taxon>Bacillales</taxon>
        <taxon>Bacillaceae</taxon>
        <taxon>Bacillus</taxon>
        <taxon>Bacillus cereus group</taxon>
    </lineage>
</organism>
<keyword evidence="2" id="KW-0175">Coiled coil</keyword>
<dbReference type="PANTHER" id="PTHR41773">
    <property type="entry name" value="GTP PYROPHOSPHATASE-RELATED"/>
    <property type="match status" value="1"/>
</dbReference>
<name>A0A9W5K1G8_BACC8</name>
<comment type="pathway">
    <text evidence="1">Purine metabolism; ppGpp biosynthesis; ppGpp from GTP: step 1/2.</text>
</comment>
<dbReference type="AlphaFoldDB" id="A0A9W5K1G8"/>
<feature type="coiled-coil region" evidence="2">
    <location>
        <begin position="245"/>
        <end position="300"/>
    </location>
</feature>
<evidence type="ECO:0000256" key="2">
    <source>
        <dbReference type="SAM" id="Coils"/>
    </source>
</evidence>
<dbReference type="RefSeq" id="WP_000766542.1">
    <property type="nucleotide sequence ID" value="NZ_JH792027.1"/>
</dbReference>
<evidence type="ECO:0000256" key="1">
    <source>
        <dbReference type="ARBA" id="ARBA00004976"/>
    </source>
</evidence>
<dbReference type="Gene3D" id="3.30.460.10">
    <property type="entry name" value="Beta Polymerase, domain 2"/>
    <property type="match status" value="1"/>
</dbReference>
<accession>A0A9W5K1G8</accession>
<dbReference type="Proteomes" id="UP000006607">
    <property type="component" value="Unassembled WGS sequence"/>
</dbReference>
<dbReference type="SUPFAM" id="SSF81301">
    <property type="entry name" value="Nucleotidyltransferase"/>
    <property type="match status" value="1"/>
</dbReference>
<comment type="caution">
    <text evidence="4">The sequence shown here is derived from an EMBL/GenBank/DDBJ whole genome shotgun (WGS) entry which is preliminary data.</text>
</comment>
<proteinExistence type="predicted"/>
<feature type="domain" description="RelA/SpoT" evidence="3">
    <location>
        <begin position="66"/>
        <end position="214"/>
    </location>
</feature>
<dbReference type="SMART" id="SM00954">
    <property type="entry name" value="RelA_SpoT"/>
    <property type="match status" value="1"/>
</dbReference>
<dbReference type="InterPro" id="IPR043519">
    <property type="entry name" value="NT_sf"/>
</dbReference>
<evidence type="ECO:0000313" key="4">
    <source>
        <dbReference type="EMBL" id="EJR11788.1"/>
    </source>
</evidence>
<dbReference type="EMBL" id="AHER01000063">
    <property type="protein sequence ID" value="EJR11788.1"/>
    <property type="molecule type" value="Genomic_DNA"/>
</dbReference>
<dbReference type="Pfam" id="PF04607">
    <property type="entry name" value="RelA_SpoT"/>
    <property type="match status" value="1"/>
</dbReference>
<evidence type="ECO:0000259" key="3">
    <source>
        <dbReference type="SMART" id="SM00954"/>
    </source>
</evidence>
<dbReference type="InterPro" id="IPR007685">
    <property type="entry name" value="RelA_SpoT"/>
</dbReference>
<reference evidence="4" key="1">
    <citation type="submission" date="2012-04" db="EMBL/GenBank/DDBJ databases">
        <title>The Genome Sequence of Bacillus cereus VD014.</title>
        <authorList>
            <consortium name="The Broad Institute Genome Sequencing Platform"/>
            <consortium name="The Broad Institute Genome Sequencing Center for Infectious Disease"/>
            <person name="Feldgarden M."/>
            <person name="Van der Auwera G.A."/>
            <person name="Mahillon J."/>
            <person name="Duprez V."/>
            <person name="Timmery S."/>
            <person name="Mattelet C."/>
            <person name="Dierick K."/>
            <person name="Sun M."/>
            <person name="Yu Z."/>
            <person name="Zhu L."/>
            <person name="Hu X."/>
            <person name="Shank E.B."/>
            <person name="Swiecicka I."/>
            <person name="Hansen B.M."/>
            <person name="Andrup L."/>
            <person name="Young S.K."/>
            <person name="Zeng Q."/>
            <person name="Gargeya S."/>
            <person name="Fitzgerald M."/>
            <person name="Haas B."/>
            <person name="Abouelleil A."/>
            <person name="Alvarado L."/>
            <person name="Arachchi H.M."/>
            <person name="Berlin A."/>
            <person name="Chapman S.B."/>
            <person name="Goldberg J."/>
            <person name="Griggs A."/>
            <person name="Gujja S."/>
            <person name="Hansen M."/>
            <person name="Howarth C."/>
            <person name="Imamovic A."/>
            <person name="Larimer J."/>
            <person name="McCowen C."/>
            <person name="Montmayeur A."/>
            <person name="Murphy C."/>
            <person name="Neiman D."/>
            <person name="Pearson M."/>
            <person name="Priest M."/>
            <person name="Roberts A."/>
            <person name="Saif S."/>
            <person name="Shea T."/>
            <person name="Sisk P."/>
            <person name="Sykes S."/>
            <person name="Wortman J."/>
            <person name="Nusbaum C."/>
            <person name="Birren B."/>
        </authorList>
    </citation>
    <scope>NUCLEOTIDE SEQUENCE</scope>
    <source>
        <strain evidence="4">VD014</strain>
    </source>
</reference>
<gene>
    <name evidence="4" type="ORF">IIA_05895</name>
</gene>
<dbReference type="GO" id="GO:0015969">
    <property type="term" value="P:guanosine tetraphosphate metabolic process"/>
    <property type="evidence" value="ECO:0007669"/>
    <property type="project" value="InterPro"/>
</dbReference>
<evidence type="ECO:0000313" key="5">
    <source>
        <dbReference type="Proteomes" id="UP000006607"/>
    </source>
</evidence>
<sequence length="349" mass="41014">MKLIEQNEFLKKYNIQLDAMITKKINWDRLEQIYDNYISQISSLTATANTIAEILRSNEQVHSVRTRIKDPEHLIEKIIRKTKKKLVKEPTYEINVDNYTHEITDLIGIRVLHLYKDQAYHIDKVIRKTWDLYETPIIYYRKGDSQVSIPNNEEQSEHTFQQKEHEFGYRSWHYLIKVRPTRIEHIAEVQVRTIFEEGWSEIDHQLRYPYELNNDLLREQLMVLNRLAGSADEMVDTIRNNKLRQYELIEQNRKSEQLINELKNELESVLQVAKIEGAEKKSLEEKVRRLEESQKKSTQLGVPGAININGDALGVSQSLFNITDGSKVELVKNSKGTPSFVFSSKIEEK</sequence>
<dbReference type="CDD" id="cd05399">
    <property type="entry name" value="NT_Rel-Spo_like"/>
    <property type="match status" value="1"/>
</dbReference>
<protein>
    <recommendedName>
        <fullName evidence="3">RelA/SpoT domain-containing protein</fullName>
    </recommendedName>
</protein>
<dbReference type="PANTHER" id="PTHR41773:SF1">
    <property type="entry name" value="RELA_SPOT DOMAIN-CONTAINING PROTEIN"/>
    <property type="match status" value="1"/>
</dbReference>